<feature type="transmembrane region" description="Helical" evidence="9">
    <location>
        <begin position="443"/>
        <end position="466"/>
    </location>
</feature>
<evidence type="ECO:0000256" key="7">
    <source>
        <dbReference type="ARBA" id="ARBA00022989"/>
    </source>
</evidence>
<dbReference type="GO" id="GO:0005524">
    <property type="term" value="F:ATP binding"/>
    <property type="evidence" value="ECO:0007669"/>
    <property type="project" value="UniProtKB-KW"/>
</dbReference>
<dbReference type="SMART" id="SM00382">
    <property type="entry name" value="AAA"/>
    <property type="match status" value="1"/>
</dbReference>
<dbReference type="Gene3D" id="3.40.50.300">
    <property type="entry name" value="P-loop containing nucleotide triphosphate hydrolases"/>
    <property type="match status" value="1"/>
</dbReference>
<dbReference type="InterPro" id="IPR050352">
    <property type="entry name" value="ABCG_transporters"/>
</dbReference>
<dbReference type="Proteomes" id="UP000663891">
    <property type="component" value="Unassembled WGS sequence"/>
</dbReference>
<feature type="transmembrane region" description="Helical" evidence="9">
    <location>
        <begin position="518"/>
        <end position="546"/>
    </location>
</feature>
<evidence type="ECO:0000256" key="9">
    <source>
        <dbReference type="SAM" id="Phobius"/>
    </source>
</evidence>
<dbReference type="GO" id="GO:0016887">
    <property type="term" value="F:ATP hydrolysis activity"/>
    <property type="evidence" value="ECO:0007669"/>
    <property type="project" value="InterPro"/>
</dbReference>
<dbReference type="Pfam" id="PF00005">
    <property type="entry name" value="ABC_tran"/>
    <property type="match status" value="1"/>
</dbReference>
<comment type="similarity">
    <text evidence="2">Belongs to the ABC transporter superfamily. ABCG family. Eye pigment precursor importer (TC 3.A.1.204) subfamily.</text>
</comment>
<dbReference type="GO" id="GO:0005886">
    <property type="term" value="C:plasma membrane"/>
    <property type="evidence" value="ECO:0007669"/>
    <property type="project" value="TreeGrafter"/>
</dbReference>
<dbReference type="AlphaFoldDB" id="A0A814CT08"/>
<evidence type="ECO:0000256" key="6">
    <source>
        <dbReference type="ARBA" id="ARBA00022840"/>
    </source>
</evidence>
<dbReference type="InterPro" id="IPR013525">
    <property type="entry name" value="ABC2_TM"/>
</dbReference>
<feature type="domain" description="ABC transporter" evidence="10">
    <location>
        <begin position="65"/>
        <end position="312"/>
    </location>
</feature>
<accession>A0A814CT08</accession>
<dbReference type="GO" id="GO:0140359">
    <property type="term" value="F:ABC-type transporter activity"/>
    <property type="evidence" value="ECO:0007669"/>
    <property type="project" value="InterPro"/>
</dbReference>
<reference evidence="11" key="1">
    <citation type="submission" date="2021-02" db="EMBL/GenBank/DDBJ databases">
        <authorList>
            <person name="Nowell W R."/>
        </authorList>
    </citation>
    <scope>NUCLEOTIDE SEQUENCE</scope>
</reference>
<dbReference type="Pfam" id="PF19055">
    <property type="entry name" value="ABC2_membrane_7"/>
    <property type="match status" value="1"/>
</dbReference>
<evidence type="ECO:0000313" key="11">
    <source>
        <dbReference type="EMBL" id="CAF0946483.1"/>
    </source>
</evidence>
<dbReference type="PANTHER" id="PTHR48041:SF63">
    <property type="entry name" value="EARLY GENE AT 23, ISOFORM C"/>
    <property type="match status" value="1"/>
</dbReference>
<keyword evidence="5" id="KW-0547">Nucleotide-binding</keyword>
<evidence type="ECO:0000256" key="8">
    <source>
        <dbReference type="ARBA" id="ARBA00023136"/>
    </source>
</evidence>
<evidence type="ECO:0000313" key="12">
    <source>
        <dbReference type="Proteomes" id="UP000663891"/>
    </source>
</evidence>
<protein>
    <recommendedName>
        <fullName evidence="10">ABC transporter domain-containing protein</fullName>
    </recommendedName>
</protein>
<dbReference type="InterPro" id="IPR003439">
    <property type="entry name" value="ABC_transporter-like_ATP-bd"/>
</dbReference>
<evidence type="ECO:0000256" key="5">
    <source>
        <dbReference type="ARBA" id="ARBA00022741"/>
    </source>
</evidence>
<keyword evidence="4 9" id="KW-0812">Transmembrane</keyword>
<dbReference type="CDD" id="cd03213">
    <property type="entry name" value="ABCG_EPDR"/>
    <property type="match status" value="1"/>
</dbReference>
<dbReference type="InterPro" id="IPR017871">
    <property type="entry name" value="ABC_transporter-like_CS"/>
</dbReference>
<dbReference type="Pfam" id="PF01061">
    <property type="entry name" value="ABC2_membrane"/>
    <property type="match status" value="1"/>
</dbReference>
<dbReference type="PROSITE" id="PS00211">
    <property type="entry name" value="ABC_TRANSPORTER_1"/>
    <property type="match status" value="1"/>
</dbReference>
<dbReference type="EMBL" id="CAJNON010000089">
    <property type="protein sequence ID" value="CAF0946483.1"/>
    <property type="molecule type" value="Genomic_DNA"/>
</dbReference>
<gene>
    <name evidence="11" type="ORF">VCS650_LOCUS11813</name>
</gene>
<keyword evidence="8 9" id="KW-0472">Membrane</keyword>
<feature type="transmembrane region" description="Helical" evidence="9">
    <location>
        <begin position="385"/>
        <end position="402"/>
    </location>
</feature>
<evidence type="ECO:0000256" key="2">
    <source>
        <dbReference type="ARBA" id="ARBA00005814"/>
    </source>
</evidence>
<dbReference type="InterPro" id="IPR027417">
    <property type="entry name" value="P-loop_NTPase"/>
</dbReference>
<organism evidence="11 12">
    <name type="scientific">Adineta steineri</name>
    <dbReference type="NCBI Taxonomy" id="433720"/>
    <lineage>
        <taxon>Eukaryota</taxon>
        <taxon>Metazoa</taxon>
        <taxon>Spiralia</taxon>
        <taxon>Gnathifera</taxon>
        <taxon>Rotifera</taxon>
        <taxon>Eurotatoria</taxon>
        <taxon>Bdelloidea</taxon>
        <taxon>Adinetida</taxon>
        <taxon>Adinetidae</taxon>
        <taxon>Adineta</taxon>
    </lineage>
</organism>
<sequence length="723" mass="82303">MPPSSNVTNDINVAVIEFDSETNMKYNDDLSKQRTISICDDGAIGVRLSFDGVRIMEDLSPRITITFQNVCKIIDIPGKMMDPPSKEKIVQRTLLDNVSGQVHPGQLVALMGPSGCGKTTLLNTLAGRSLNGVTGNIWLNNQRYEKSMKRNIAYVLQEDIFFENLTVKQQLTYTALLRLPNSLTRKDKLAQVEQIIEQLHLQNCANTPIILISGGQKRRVNIGTELLTNPSVIFLDEPTSGLDSTSAVTLIRVLRELALKGKTIMMSIHQPSSQIFQSFDQLILLADAKTIFMGKPSNALNYFATLGHHAPLQYNPADFIMDLVNQDKEIREHLKEAYIQNKSSNNLQYSTEGRKYLIDEPNEKEIDLINQSHKNLMSNKNESKWPIGFFAQTWILFSRNWVLTSKSQFTKLNCIQACFITIVFGLFWLRMKYHENTIEDRSSFIFFVLIFWPLSICFGGVVSFSIETSVIDKERASGSFRLSAYFFAKCLSESPIKLVLPAISFIIMYWMANINSDFANFLGILSFLSMSVLVAESIGLFFGALLQDVGRAMVACNVYLFGCLLAVGYFSHSTPYWLIVWVKWISYNTYAYNGCMQLQFMGERIYQCTNGAFIQMSVGYFSHSTPYWLIVWVKWISYNTYAYNGCMQLQFMGERIYQCTNGAFIHMCKNNTNGTFISNEAIEYFNLNLNVGLNFLVLFGMLIFYRTTAYIALRFSNIRRGRT</sequence>
<keyword evidence="3" id="KW-0813">Transport</keyword>
<dbReference type="SUPFAM" id="SSF52540">
    <property type="entry name" value="P-loop containing nucleoside triphosphate hydrolases"/>
    <property type="match status" value="1"/>
</dbReference>
<keyword evidence="7 9" id="KW-1133">Transmembrane helix</keyword>
<evidence type="ECO:0000256" key="4">
    <source>
        <dbReference type="ARBA" id="ARBA00022692"/>
    </source>
</evidence>
<evidence type="ECO:0000259" key="10">
    <source>
        <dbReference type="PROSITE" id="PS50893"/>
    </source>
</evidence>
<feature type="transmembrane region" description="Helical" evidence="9">
    <location>
        <begin position="414"/>
        <end position="431"/>
    </location>
</feature>
<dbReference type="OrthoDB" id="66620at2759"/>
<comment type="subcellular location">
    <subcellularLocation>
        <location evidence="1">Membrane</location>
        <topology evidence="1">Multi-pass membrane protein</topology>
    </subcellularLocation>
</comment>
<evidence type="ECO:0000256" key="1">
    <source>
        <dbReference type="ARBA" id="ARBA00004141"/>
    </source>
</evidence>
<dbReference type="PROSITE" id="PS50893">
    <property type="entry name" value="ABC_TRANSPORTER_2"/>
    <property type="match status" value="1"/>
</dbReference>
<dbReference type="InterPro" id="IPR043926">
    <property type="entry name" value="ABCG_dom"/>
</dbReference>
<dbReference type="InterPro" id="IPR003593">
    <property type="entry name" value="AAA+_ATPase"/>
</dbReference>
<keyword evidence="6" id="KW-0067">ATP-binding</keyword>
<feature type="transmembrane region" description="Helical" evidence="9">
    <location>
        <begin position="693"/>
        <end position="713"/>
    </location>
</feature>
<proteinExistence type="inferred from homology"/>
<comment type="caution">
    <text evidence="11">The sequence shown here is derived from an EMBL/GenBank/DDBJ whole genome shotgun (WGS) entry which is preliminary data.</text>
</comment>
<name>A0A814CT08_9BILA</name>
<evidence type="ECO:0000256" key="3">
    <source>
        <dbReference type="ARBA" id="ARBA00022448"/>
    </source>
</evidence>
<dbReference type="PANTHER" id="PTHR48041">
    <property type="entry name" value="ABC TRANSPORTER G FAMILY MEMBER 28"/>
    <property type="match status" value="1"/>
</dbReference>
<feature type="transmembrane region" description="Helical" evidence="9">
    <location>
        <begin position="558"/>
        <end position="579"/>
    </location>
</feature>
<feature type="transmembrane region" description="Helical" evidence="9">
    <location>
        <begin position="486"/>
        <end position="512"/>
    </location>
</feature>